<dbReference type="EMBL" id="POTL01000001">
    <property type="protein sequence ID" value="TLH51471.1"/>
    <property type="molecule type" value="Genomic_DNA"/>
</dbReference>
<evidence type="ECO:0000313" key="2">
    <source>
        <dbReference type="EMBL" id="TLH51471.1"/>
    </source>
</evidence>
<gene>
    <name evidence="1" type="ORF">C1S78_003055</name>
    <name evidence="2" type="ORF">C1S78_03070</name>
</gene>
<dbReference type="AlphaFoldDB" id="A0A8H2J906"/>
<organism evidence="2">
    <name type="scientific">Mycolicibacterium mucogenicum DSM 44124</name>
    <dbReference type="NCBI Taxonomy" id="1226753"/>
    <lineage>
        <taxon>Bacteria</taxon>
        <taxon>Bacillati</taxon>
        <taxon>Actinomycetota</taxon>
        <taxon>Actinomycetes</taxon>
        <taxon>Mycobacteriales</taxon>
        <taxon>Mycobacteriaceae</taxon>
        <taxon>Mycolicibacterium</taxon>
    </lineage>
</organism>
<proteinExistence type="predicted"/>
<sequence>MNTNDVLFKGKTMLSTIDYARTCGVSPAYPDSSVAEVIGALVDEIERRQQDHRDFTSRLGFGDDISEPAASLSDMVDPIEAAFSEQRDHWECPQFCELCGERLASTRCPECHGSGCNAPACEASGAYAECEYCAGVGWVHDGCVENTYADLAAEVEKLHGTVDSFRALAETYKSNAAQLPEPHGPVTQAFEAAARDILAIIDGTDQ</sequence>
<dbReference type="EMBL" id="CP062008">
    <property type="protein sequence ID" value="QPG70022.1"/>
    <property type="molecule type" value="Genomic_DNA"/>
</dbReference>
<dbReference type="RefSeq" id="WP_053854561.1">
    <property type="nucleotide sequence ID" value="NZ_ANBS01000001.1"/>
</dbReference>
<reference evidence="1 3" key="3">
    <citation type="journal article" date="2019" name="Sci. Rep.">
        <title>Insight into the biology of Mycobacterium mucogenicum and Mycobacterium neoaurum clade members.</title>
        <authorList>
            <person name="Behra P.R.K."/>
            <person name="Pettersson B.M.F."/>
            <person name="Ramesh M."/>
            <person name="Dasgupta S."/>
            <person name="Kirsebom L.A."/>
        </authorList>
    </citation>
    <scope>NUCLEOTIDE SEQUENCE [LARGE SCALE GENOMIC DNA]</scope>
    <source>
        <strain evidence="1 3">DSM 44124</strain>
    </source>
</reference>
<dbReference type="GeneID" id="76723864"/>
<keyword evidence="3" id="KW-1185">Reference proteome</keyword>
<name>A0A8H2J906_MYCMU</name>
<reference evidence="1 3" key="2">
    <citation type="journal article" date="2019" name="BMC Evol. Biol.">
        <title>Comparative genomics of Mycobacterium mucogenicum and Mycobacterium neoaurum clade members emphasizing tRNA and non-coding RNA.</title>
        <authorList>
            <person name="Behra P.R.K."/>
            <person name="Pettersson B.M.F."/>
            <person name="Das S."/>
            <person name="Dasgupta S."/>
            <person name="Kirsebom L.A."/>
        </authorList>
    </citation>
    <scope>NUCLEOTIDE SEQUENCE [LARGE SCALE GENOMIC DNA]</scope>
    <source>
        <strain evidence="1 3">DSM 44124</strain>
    </source>
</reference>
<evidence type="ECO:0000313" key="3">
    <source>
        <dbReference type="Proteomes" id="UP000309231"/>
    </source>
</evidence>
<reference evidence="2" key="1">
    <citation type="submission" date="2018-01" db="EMBL/GenBank/DDBJ databases">
        <title>Comparative genomics of Mycobacterium mucogenicum and Mycobacterium neoaurum clade members emphasizing tRNA and non-coding RNA.</title>
        <authorList>
            <person name="Behra P.R.K."/>
            <person name="Pettersson B.M.F."/>
            <person name="Das S."/>
            <person name="Dasgupta S."/>
            <person name="Kirsebom L.A."/>
        </authorList>
    </citation>
    <scope>NUCLEOTIDE SEQUENCE</scope>
    <source>
        <strain evidence="2">DSM 44124</strain>
    </source>
</reference>
<dbReference type="KEGG" id="mmuc:C1S78_003055"/>
<protein>
    <submittedName>
        <fullName evidence="2">Uncharacterized protein</fullName>
    </submittedName>
</protein>
<accession>A0A8H2J906</accession>
<dbReference type="Proteomes" id="UP000309231">
    <property type="component" value="Chromosome"/>
</dbReference>
<evidence type="ECO:0000313" key="1">
    <source>
        <dbReference type="EMBL" id="QPG70022.1"/>
    </source>
</evidence>